<keyword evidence="7 10" id="KW-0418">Kinase</keyword>
<keyword evidence="9 10" id="KW-0067">ATP-binding</keyword>
<feature type="transmembrane region" description="Helical" evidence="11">
    <location>
        <begin position="12"/>
        <end position="36"/>
    </location>
</feature>
<dbReference type="InterPro" id="IPR001206">
    <property type="entry name" value="Diacylglycerol_kinase_cat_dom"/>
</dbReference>
<accession>A0A7R9IYA3</accession>
<dbReference type="PANTHER" id="PTHR11255:SF118">
    <property type="entry name" value="DIACYLGLYCEROL KINASE EPSILON"/>
    <property type="match status" value="1"/>
</dbReference>
<dbReference type="EC" id="2.7.1.107" evidence="10"/>
<comment type="catalytic activity">
    <reaction evidence="1 10">
        <text>a 1,2-diacyl-sn-glycerol + ATP = a 1,2-diacyl-sn-glycero-3-phosphate + ADP + H(+)</text>
        <dbReference type="Rhea" id="RHEA:10272"/>
        <dbReference type="ChEBI" id="CHEBI:15378"/>
        <dbReference type="ChEBI" id="CHEBI:17815"/>
        <dbReference type="ChEBI" id="CHEBI:30616"/>
        <dbReference type="ChEBI" id="CHEBI:58608"/>
        <dbReference type="ChEBI" id="CHEBI:456216"/>
        <dbReference type="EC" id="2.7.1.107"/>
    </reaction>
</comment>
<evidence type="ECO:0000259" key="12">
    <source>
        <dbReference type="PROSITE" id="PS50081"/>
    </source>
</evidence>
<sequence>MWPLFIMWNAGLVNVVLPTITVATLFIVAVSLIRYITADTHIPIRDATKQHNWHSVKRLTETCYCSVCESLMMTGEGLYCDCCGVCADRGCIRAADRKFRCKVISCSDKGRWKHHWVKGKWIICLKGEWKAGNKTTYSTLDRDLNVDLPVISSPAYSESNLPLGVTCEVCEEECGSEHGLADFQCCWCQYAVHELCQQKLTEARFINLRNDTWTLELNPETRFGVCDFGSFRNLVIPPSSVTLTKKRSSVRSKLQLQSVTPPDWKNWAPIIVLESKRSSKHGDATLTFITRLAFPTIKKHTSSQASTIKKQFPKSSIAILKIQQPIRLKFKANHKSGNNDGERVLSMFRHLLNPAQVVDLADRSPETALEWCSLLGGVKTTVLVAGGDGTLAWVLNAIESLKLEPVPSVAIVPLGTGNDLSRVLGWGKEYTSSIDASEVLQQVCNATCVQLDRWNVDIRPVRPLRFRQVARNLFMYNYISFGVDAQVALDFHRTRQSPFYFFSNRIFNKLLYLGYGTQQAMERGCRGLEERLELYLDDCQVDLPAIESVVVLNIPSWGAGVCLWDMVEGPKPPQSFNDGKLEVVALYSSFHIAQLQMGLSQPHVIGQASRVMIKLKAKTAVQVDGEPWNQHPADIIISLHNQASMLQLSA</sequence>
<dbReference type="Pfam" id="PF00609">
    <property type="entry name" value="DAGK_acc"/>
    <property type="match status" value="1"/>
</dbReference>
<dbReference type="InterPro" id="IPR002219">
    <property type="entry name" value="PKC_DAG/PE"/>
</dbReference>
<keyword evidence="11" id="KW-1133">Transmembrane helix</keyword>
<dbReference type="PROSITE" id="PS50146">
    <property type="entry name" value="DAGK"/>
    <property type="match status" value="1"/>
</dbReference>
<dbReference type="GO" id="GO:0007200">
    <property type="term" value="P:phospholipase C-activating G protein-coupled receptor signaling pathway"/>
    <property type="evidence" value="ECO:0007669"/>
    <property type="project" value="InterPro"/>
</dbReference>
<proteinExistence type="inferred from homology"/>
<keyword evidence="4" id="KW-0479">Metal-binding</keyword>
<dbReference type="PROSITE" id="PS50081">
    <property type="entry name" value="ZF_DAG_PE_2"/>
    <property type="match status" value="1"/>
</dbReference>
<dbReference type="InterPro" id="IPR017438">
    <property type="entry name" value="ATP-NAD_kinase_N"/>
</dbReference>
<dbReference type="CDD" id="cd20801">
    <property type="entry name" value="C1_DGKepsilon_typeIII_rpt1"/>
    <property type="match status" value="1"/>
</dbReference>
<evidence type="ECO:0000256" key="7">
    <source>
        <dbReference type="ARBA" id="ARBA00022777"/>
    </source>
</evidence>
<evidence type="ECO:0000256" key="9">
    <source>
        <dbReference type="ARBA" id="ARBA00022840"/>
    </source>
</evidence>
<protein>
    <recommendedName>
        <fullName evidence="10">Diacylglycerol kinase</fullName>
        <shortName evidence="10">DAG kinase</shortName>
        <ecNumber evidence="10">2.7.1.107</ecNumber>
    </recommendedName>
</protein>
<gene>
    <name evidence="14" type="ORF">TCMB3V08_LOCUS1838</name>
</gene>
<evidence type="ECO:0000256" key="2">
    <source>
        <dbReference type="ARBA" id="ARBA00009280"/>
    </source>
</evidence>
<evidence type="ECO:0000256" key="10">
    <source>
        <dbReference type="RuleBase" id="RU361128"/>
    </source>
</evidence>
<dbReference type="Pfam" id="PF00781">
    <property type="entry name" value="DAGK_cat"/>
    <property type="match status" value="1"/>
</dbReference>
<dbReference type="SUPFAM" id="SSF111331">
    <property type="entry name" value="NAD kinase/diacylglycerol kinase-like"/>
    <property type="match status" value="1"/>
</dbReference>
<evidence type="ECO:0000313" key="14">
    <source>
        <dbReference type="EMBL" id="CAD7569088.1"/>
    </source>
</evidence>
<feature type="domain" description="DAGKc" evidence="13">
    <location>
        <begin position="323"/>
        <end position="460"/>
    </location>
</feature>
<dbReference type="PROSITE" id="PS00479">
    <property type="entry name" value="ZF_DAG_PE_1"/>
    <property type="match status" value="1"/>
</dbReference>
<evidence type="ECO:0000259" key="13">
    <source>
        <dbReference type="PROSITE" id="PS50146"/>
    </source>
</evidence>
<dbReference type="Gene3D" id="3.40.50.10330">
    <property type="entry name" value="Probable inorganic polyphosphate/atp-NAD kinase, domain 1"/>
    <property type="match status" value="1"/>
</dbReference>
<keyword evidence="6 10" id="KW-0547">Nucleotide-binding</keyword>
<dbReference type="Gene3D" id="3.30.60.20">
    <property type="match status" value="1"/>
</dbReference>
<evidence type="ECO:0000256" key="6">
    <source>
        <dbReference type="ARBA" id="ARBA00022741"/>
    </source>
</evidence>
<dbReference type="InterPro" id="IPR000756">
    <property type="entry name" value="Diacylglycerol_kin_accessory"/>
</dbReference>
<dbReference type="GO" id="GO:0046872">
    <property type="term" value="F:metal ion binding"/>
    <property type="evidence" value="ECO:0007669"/>
    <property type="project" value="UniProtKB-KW"/>
</dbReference>
<keyword evidence="11" id="KW-0472">Membrane</keyword>
<name>A0A7R9IYA3_TIMCA</name>
<comment type="similarity">
    <text evidence="2 10">Belongs to the eukaryotic diacylglycerol kinase family.</text>
</comment>
<keyword evidence="3 10" id="KW-0808">Transferase</keyword>
<dbReference type="AlphaFoldDB" id="A0A7R9IYA3"/>
<keyword evidence="8" id="KW-0862">Zinc</keyword>
<dbReference type="GO" id="GO:0016020">
    <property type="term" value="C:membrane"/>
    <property type="evidence" value="ECO:0007669"/>
    <property type="project" value="TreeGrafter"/>
</dbReference>
<dbReference type="SMART" id="SM00109">
    <property type="entry name" value="C1"/>
    <property type="match status" value="2"/>
</dbReference>
<dbReference type="GO" id="GO:0004143">
    <property type="term" value="F:ATP-dependent diacylglycerol kinase activity"/>
    <property type="evidence" value="ECO:0007669"/>
    <property type="project" value="UniProtKB-EC"/>
</dbReference>
<dbReference type="InterPro" id="IPR046349">
    <property type="entry name" value="C1-like_sf"/>
</dbReference>
<evidence type="ECO:0000256" key="8">
    <source>
        <dbReference type="ARBA" id="ARBA00022833"/>
    </source>
</evidence>
<dbReference type="InterPro" id="IPR037607">
    <property type="entry name" value="DGK"/>
</dbReference>
<dbReference type="SMART" id="SM00046">
    <property type="entry name" value="DAGKc"/>
    <property type="match status" value="1"/>
</dbReference>
<evidence type="ECO:0000256" key="1">
    <source>
        <dbReference type="ARBA" id="ARBA00001383"/>
    </source>
</evidence>
<evidence type="ECO:0000256" key="3">
    <source>
        <dbReference type="ARBA" id="ARBA00022679"/>
    </source>
</evidence>
<evidence type="ECO:0000256" key="4">
    <source>
        <dbReference type="ARBA" id="ARBA00022723"/>
    </source>
</evidence>
<dbReference type="SUPFAM" id="SSF57889">
    <property type="entry name" value="Cysteine-rich domain"/>
    <property type="match status" value="1"/>
</dbReference>
<keyword evidence="5" id="KW-0677">Repeat</keyword>
<reference evidence="14" key="1">
    <citation type="submission" date="2020-11" db="EMBL/GenBank/DDBJ databases">
        <authorList>
            <person name="Tran Van P."/>
        </authorList>
    </citation>
    <scope>NUCLEOTIDE SEQUENCE</scope>
</reference>
<dbReference type="PANTHER" id="PTHR11255">
    <property type="entry name" value="DIACYLGLYCEROL KINASE"/>
    <property type="match status" value="1"/>
</dbReference>
<dbReference type="EMBL" id="OE179536">
    <property type="protein sequence ID" value="CAD7569088.1"/>
    <property type="molecule type" value="Genomic_DNA"/>
</dbReference>
<evidence type="ECO:0000256" key="11">
    <source>
        <dbReference type="SAM" id="Phobius"/>
    </source>
</evidence>
<dbReference type="GO" id="GO:0005524">
    <property type="term" value="F:ATP binding"/>
    <property type="evidence" value="ECO:0007669"/>
    <property type="project" value="UniProtKB-KW"/>
</dbReference>
<dbReference type="SMART" id="SM00045">
    <property type="entry name" value="DAGKa"/>
    <property type="match status" value="1"/>
</dbReference>
<keyword evidence="11" id="KW-0812">Transmembrane</keyword>
<dbReference type="InterPro" id="IPR016064">
    <property type="entry name" value="NAD/diacylglycerol_kinase_sf"/>
</dbReference>
<organism evidence="14">
    <name type="scientific">Timema californicum</name>
    <name type="common">California timema</name>
    <name type="synonym">Walking stick</name>
    <dbReference type="NCBI Taxonomy" id="61474"/>
    <lineage>
        <taxon>Eukaryota</taxon>
        <taxon>Metazoa</taxon>
        <taxon>Ecdysozoa</taxon>
        <taxon>Arthropoda</taxon>
        <taxon>Hexapoda</taxon>
        <taxon>Insecta</taxon>
        <taxon>Pterygota</taxon>
        <taxon>Neoptera</taxon>
        <taxon>Polyneoptera</taxon>
        <taxon>Phasmatodea</taxon>
        <taxon>Timematodea</taxon>
        <taxon>Timematoidea</taxon>
        <taxon>Timematidae</taxon>
        <taxon>Timema</taxon>
    </lineage>
</organism>
<feature type="domain" description="Phorbol-ester/DAG-type" evidence="12">
    <location>
        <begin position="50"/>
        <end position="101"/>
    </location>
</feature>
<dbReference type="Gene3D" id="2.60.200.40">
    <property type="match status" value="1"/>
</dbReference>
<evidence type="ECO:0000256" key="5">
    <source>
        <dbReference type="ARBA" id="ARBA00022737"/>
    </source>
</evidence>